<evidence type="ECO:0000256" key="3">
    <source>
        <dbReference type="ARBA" id="ARBA00022692"/>
    </source>
</evidence>
<dbReference type="InterPro" id="IPR010989">
    <property type="entry name" value="SNARE"/>
</dbReference>
<evidence type="ECO:0000256" key="1">
    <source>
        <dbReference type="ARBA" id="ARBA00009063"/>
    </source>
</evidence>
<keyword evidence="7" id="KW-0472">Membrane</keyword>
<feature type="region of interest" description="Disordered" evidence="9">
    <location>
        <begin position="428"/>
        <end position="592"/>
    </location>
</feature>
<evidence type="ECO:0000256" key="2">
    <source>
        <dbReference type="ARBA" id="ARBA00022448"/>
    </source>
</evidence>
<evidence type="ECO:0000256" key="4">
    <source>
        <dbReference type="ARBA" id="ARBA00022927"/>
    </source>
</evidence>
<dbReference type="InterPro" id="IPR000727">
    <property type="entry name" value="T_SNARE_dom"/>
</dbReference>
<name>A0A176WDX6_MARPO</name>
<sequence length="613" mass="65764">MSHLDPYYLVKDEVQDSVRIHTFTHKSGSIAQLQSGMTQWKQLPEVSNERASLTKKLISSCDTIKWQVDELDKAVSVAERDMTKFGVSLTELQTRRAWISSTVTEVSSYRKTLQVADDALRLPMAAPLAAHGDALRGQIGPVQKNRQSFENDDYIHGEQERQTQYLKEQDEDLDDLSQSVQRMGNIGLAIHEELDSQEVLISDISRDVDTAATRLDYVQVNVLKRPKKMETLIKKAGAKGQLVLIAVLGLLQSRKKEMDFLVRVYTYLVLLLGVIPSYTADAKVLNLMWSKAGDPDSLALTKSHRVEVGDVIAFYYGTGAPYHMHMKQGGSADETSTWPSPTQKGSIHKLWQFRDGQSFAVCDFSHATLFDDSGKGQYMWRAPSKGTFYFGFSAEDNHSEAHCSSRVKQIRITVIPKEVIQSAEDDALAPAPAPTAGGPVPIVPVRGPALTPSPTPAAGPAAPSPSSPPTSTPAPVPAPTLPVTPAPAAAATPISDPAPALEPAVPSPGPAPGVEVPVPAPKSLIAHPPPPPAHHHPPPPPPHSHKHNHSAPAPAPSSYSGPPAPPLETPEPIIYSPDVSPAGEPTPPNDGVVVEALPWGAMVIAAAAAVFAA</sequence>
<feature type="compositionally biased region" description="Low complexity" evidence="9">
    <location>
        <begin position="512"/>
        <end position="526"/>
    </location>
</feature>
<dbReference type="CDD" id="cd15841">
    <property type="entry name" value="SNARE_Qc"/>
    <property type="match status" value="1"/>
</dbReference>
<dbReference type="GO" id="GO:0005794">
    <property type="term" value="C:Golgi apparatus"/>
    <property type="evidence" value="ECO:0007669"/>
    <property type="project" value="UniProtKB-SubCell"/>
</dbReference>
<dbReference type="Pfam" id="PF09177">
    <property type="entry name" value="STX6_10_61_N"/>
    <property type="match status" value="1"/>
</dbReference>
<proteinExistence type="inferred from homology"/>
<dbReference type="Proteomes" id="UP000077202">
    <property type="component" value="Unassembled WGS sequence"/>
</dbReference>
<dbReference type="Gene3D" id="1.20.58.90">
    <property type="match status" value="1"/>
</dbReference>
<dbReference type="AlphaFoldDB" id="A0A176WDX6"/>
<reference evidence="11" key="1">
    <citation type="submission" date="2016-03" db="EMBL/GenBank/DDBJ databases">
        <title>Mechanisms controlling the formation of the plant cell surface in tip-growing cells are functionally conserved among land plants.</title>
        <authorList>
            <person name="Honkanen S."/>
            <person name="Jones V.A."/>
            <person name="Morieri G."/>
            <person name="Champion C."/>
            <person name="Hetherington A.J."/>
            <person name="Kelly S."/>
            <person name="Saint-Marcoux D."/>
            <person name="Proust H."/>
            <person name="Prescott H."/>
            <person name="Dolan L."/>
        </authorList>
    </citation>
    <scope>NUCLEOTIDE SEQUENCE [LARGE SCALE GENOMIC DNA]</scope>
    <source>
        <tissue evidence="11">Whole gametophyte</tissue>
    </source>
</reference>
<feature type="compositionally biased region" description="Basic residues" evidence="9">
    <location>
        <begin position="533"/>
        <end position="549"/>
    </location>
</feature>
<keyword evidence="3" id="KW-0812">Transmembrane</keyword>
<comment type="similarity">
    <text evidence="1">Belongs to the syntaxin family.</text>
</comment>
<dbReference type="InterPro" id="IPR015260">
    <property type="entry name" value="Syntaxin-6/10/61_N"/>
</dbReference>
<dbReference type="PROSITE" id="PS50192">
    <property type="entry name" value="T_SNARE"/>
    <property type="match status" value="1"/>
</dbReference>
<evidence type="ECO:0000256" key="7">
    <source>
        <dbReference type="ARBA" id="ARBA00023136"/>
    </source>
</evidence>
<gene>
    <name evidence="11" type="ORF">AXG93_1842s1140</name>
</gene>
<comment type="caution">
    <text evidence="11">The sequence shown here is derived from an EMBL/GenBank/DDBJ whole genome shotgun (WGS) entry which is preliminary data.</text>
</comment>
<evidence type="ECO:0000313" key="12">
    <source>
        <dbReference type="Proteomes" id="UP000077202"/>
    </source>
</evidence>
<keyword evidence="4" id="KW-0653">Protein transport</keyword>
<dbReference type="FunFam" id="1.20.58.90:FF:000004">
    <property type="entry name" value="Syntaxin 10"/>
    <property type="match status" value="1"/>
</dbReference>
<dbReference type="Gene3D" id="1.20.5.110">
    <property type="match status" value="1"/>
</dbReference>
<protein>
    <recommendedName>
        <fullName evidence="10">t-SNARE coiled-coil homology domain-containing protein</fullName>
    </recommendedName>
</protein>
<dbReference type="SUPFAM" id="SSF58038">
    <property type="entry name" value="SNARE fusion complex"/>
    <property type="match status" value="1"/>
</dbReference>
<dbReference type="SUPFAM" id="SSF47661">
    <property type="entry name" value="t-snare proteins"/>
    <property type="match status" value="1"/>
</dbReference>
<accession>A0A176WDX6</accession>
<feature type="domain" description="T-SNARE coiled-coil homology" evidence="10">
    <location>
        <begin position="163"/>
        <end position="225"/>
    </location>
</feature>
<evidence type="ECO:0000313" key="11">
    <source>
        <dbReference type="EMBL" id="OAE31400.1"/>
    </source>
</evidence>
<comment type="subcellular location">
    <subcellularLocation>
        <location evidence="8">Golgi apparatus</location>
        <location evidence="8">trans-Golgi network membrane</location>
        <topology evidence="8">Single-pass type IV membrane protein</topology>
    </subcellularLocation>
</comment>
<keyword evidence="5" id="KW-1133">Transmembrane helix</keyword>
<evidence type="ECO:0000256" key="8">
    <source>
        <dbReference type="ARBA" id="ARBA00037801"/>
    </source>
</evidence>
<dbReference type="SMART" id="SM00397">
    <property type="entry name" value="t_SNARE"/>
    <property type="match status" value="1"/>
</dbReference>
<feature type="compositionally biased region" description="Low complexity" evidence="9">
    <location>
        <begin position="428"/>
        <end position="450"/>
    </location>
</feature>
<keyword evidence="6" id="KW-0333">Golgi apparatus</keyword>
<evidence type="ECO:0000256" key="6">
    <source>
        <dbReference type="ARBA" id="ARBA00023034"/>
    </source>
</evidence>
<dbReference type="GO" id="GO:0048193">
    <property type="term" value="P:Golgi vesicle transport"/>
    <property type="evidence" value="ECO:0007669"/>
    <property type="project" value="InterPro"/>
</dbReference>
<keyword evidence="2" id="KW-0813">Transport</keyword>
<evidence type="ECO:0000256" key="9">
    <source>
        <dbReference type="SAM" id="MobiDB-lite"/>
    </source>
</evidence>
<keyword evidence="12" id="KW-1185">Reference proteome</keyword>
<dbReference type="GO" id="GO:0016020">
    <property type="term" value="C:membrane"/>
    <property type="evidence" value="ECO:0007669"/>
    <property type="project" value="InterPro"/>
</dbReference>
<feature type="compositionally biased region" description="Pro residues" evidence="9">
    <location>
        <begin position="451"/>
        <end position="485"/>
    </location>
</feature>
<organism evidence="11 12">
    <name type="scientific">Marchantia polymorpha subsp. ruderalis</name>
    <dbReference type="NCBI Taxonomy" id="1480154"/>
    <lineage>
        <taxon>Eukaryota</taxon>
        <taxon>Viridiplantae</taxon>
        <taxon>Streptophyta</taxon>
        <taxon>Embryophyta</taxon>
        <taxon>Marchantiophyta</taxon>
        <taxon>Marchantiopsida</taxon>
        <taxon>Marchantiidae</taxon>
        <taxon>Marchantiales</taxon>
        <taxon>Marchantiaceae</taxon>
        <taxon>Marchantia</taxon>
    </lineage>
</organism>
<feature type="compositionally biased region" description="Low complexity" evidence="9">
    <location>
        <begin position="486"/>
        <end position="504"/>
    </location>
</feature>
<evidence type="ECO:0000259" key="10">
    <source>
        <dbReference type="PROSITE" id="PS50192"/>
    </source>
</evidence>
<dbReference type="EMBL" id="LVLJ01001104">
    <property type="protein sequence ID" value="OAE31400.1"/>
    <property type="molecule type" value="Genomic_DNA"/>
</dbReference>
<evidence type="ECO:0000256" key="5">
    <source>
        <dbReference type="ARBA" id="ARBA00022989"/>
    </source>
</evidence>
<dbReference type="CDD" id="cd21445">
    <property type="entry name" value="SNARE_NTD_AtSYP61-like"/>
    <property type="match status" value="1"/>
</dbReference>
<feature type="compositionally biased region" description="Low complexity" evidence="9">
    <location>
        <begin position="550"/>
        <end position="561"/>
    </location>
</feature>
<dbReference type="GO" id="GO:0015031">
    <property type="term" value="P:protein transport"/>
    <property type="evidence" value="ECO:0007669"/>
    <property type="project" value="UniProtKB-KW"/>
</dbReference>